<dbReference type="AlphaFoldDB" id="A0A1X1TAX0"/>
<evidence type="ECO:0008006" key="5">
    <source>
        <dbReference type="Google" id="ProtNLM"/>
    </source>
</evidence>
<protein>
    <recommendedName>
        <fullName evidence="5">ANTAR domain-containing protein</fullName>
    </recommendedName>
</protein>
<dbReference type="Proteomes" id="UP000193564">
    <property type="component" value="Unassembled WGS sequence"/>
</dbReference>
<reference evidence="1" key="3">
    <citation type="submission" date="2020-02" db="EMBL/GenBank/DDBJ databases">
        <authorList>
            <person name="Matsumoto Y."/>
            <person name="Motooka D."/>
            <person name="Nakamura S."/>
        </authorList>
    </citation>
    <scope>NUCLEOTIDE SEQUENCE</scope>
    <source>
        <strain evidence="1">JCM 12405</strain>
    </source>
</reference>
<reference evidence="2 3" key="1">
    <citation type="submission" date="2016-01" db="EMBL/GenBank/DDBJ databases">
        <title>The new phylogeny of the genus Mycobacterium.</title>
        <authorList>
            <person name="Tarcisio F."/>
            <person name="Conor M."/>
            <person name="Antonella G."/>
            <person name="Elisabetta G."/>
            <person name="Giulia F.S."/>
            <person name="Sara T."/>
            <person name="Anna F."/>
            <person name="Clotilde B."/>
            <person name="Roberto B."/>
            <person name="Veronica D.S."/>
            <person name="Fabio R."/>
            <person name="Monica P."/>
            <person name="Olivier J."/>
            <person name="Enrico T."/>
            <person name="Nicola S."/>
        </authorList>
    </citation>
    <scope>NUCLEOTIDE SEQUENCE [LARGE SCALE GENOMIC DNA]</scope>
    <source>
        <strain evidence="2 3">DSM 44339</strain>
    </source>
</reference>
<dbReference type="EMBL" id="AP022605">
    <property type="protein sequence ID" value="BBZ06375.1"/>
    <property type="molecule type" value="Genomic_DNA"/>
</dbReference>
<name>A0A1X1TAX0_9MYCO</name>
<reference evidence="1 4" key="2">
    <citation type="journal article" date="2019" name="Emerg. Microbes Infect.">
        <title>Comprehensive subspecies identification of 175 nontuberculous mycobacteria species based on 7547 genomic profiles.</title>
        <authorList>
            <person name="Matsumoto Y."/>
            <person name="Kinjo T."/>
            <person name="Motooka D."/>
            <person name="Nabeya D."/>
            <person name="Jung N."/>
            <person name="Uechi K."/>
            <person name="Horii T."/>
            <person name="Iida T."/>
            <person name="Fujita J."/>
            <person name="Nakamura S."/>
        </authorList>
    </citation>
    <scope>NUCLEOTIDE SEQUENCE [LARGE SCALE GENOMIC DNA]</scope>
    <source>
        <strain evidence="1 4">JCM 12405</strain>
    </source>
</reference>
<organism evidence="2 3">
    <name type="scientific">Mycolicibacterium doricum</name>
    <dbReference type="NCBI Taxonomy" id="126673"/>
    <lineage>
        <taxon>Bacteria</taxon>
        <taxon>Bacillati</taxon>
        <taxon>Actinomycetota</taxon>
        <taxon>Actinomycetes</taxon>
        <taxon>Mycobacteriales</taxon>
        <taxon>Mycobacteriaceae</taxon>
        <taxon>Mycolicibacterium</taxon>
    </lineage>
</organism>
<evidence type="ECO:0000313" key="3">
    <source>
        <dbReference type="Proteomes" id="UP000193564"/>
    </source>
</evidence>
<proteinExistence type="predicted"/>
<dbReference type="STRING" id="126673.AWC01_09485"/>
<gene>
    <name evidence="2" type="ORF">AWC01_09485</name>
    <name evidence="1" type="ORF">MDOR_05440</name>
</gene>
<evidence type="ECO:0000313" key="4">
    <source>
        <dbReference type="Proteomes" id="UP000467201"/>
    </source>
</evidence>
<evidence type="ECO:0000313" key="2">
    <source>
        <dbReference type="EMBL" id="ORV41635.1"/>
    </source>
</evidence>
<evidence type="ECO:0000313" key="1">
    <source>
        <dbReference type="EMBL" id="BBZ06375.1"/>
    </source>
</evidence>
<dbReference type="OrthoDB" id="4466580at2"/>
<sequence>MAIRGAPHNDPRRAGARILDCAEGVIVALCGGTLDQAFVSLVQTAKGHNVAPLSLADALVAVAQGHPGKDVDATAVRIVRETWGPLLDASWRGRPHGCADPERRRDPVRLTALADGASPSRHSHAY</sequence>
<dbReference type="RefSeq" id="WP_085190343.1">
    <property type="nucleotide sequence ID" value="NZ_AP022605.1"/>
</dbReference>
<dbReference type="Proteomes" id="UP000467201">
    <property type="component" value="Chromosome"/>
</dbReference>
<accession>A0A1X1TAX0</accession>
<dbReference type="EMBL" id="LQOS01000025">
    <property type="protein sequence ID" value="ORV41635.1"/>
    <property type="molecule type" value="Genomic_DNA"/>
</dbReference>
<keyword evidence="3" id="KW-1185">Reference proteome</keyword>
<dbReference type="KEGG" id="mdr:MDOR_05440"/>